<dbReference type="Gramene" id="Zm00001eb081560_T001">
    <property type="protein sequence ID" value="Zm00001eb081560_P001"/>
    <property type="gene ID" value="Zm00001eb081560"/>
</dbReference>
<dbReference type="EnsemblPlants" id="Zm00001eb081560_T001">
    <property type="protein sequence ID" value="Zm00001eb081560_P001"/>
    <property type="gene ID" value="Zm00001eb081560"/>
</dbReference>
<dbReference type="InParanoid" id="A0A804MFH7"/>
<keyword evidence="2" id="KW-1185">Reference proteome</keyword>
<accession>A0A804MFH7</accession>
<proteinExistence type="predicted"/>
<sequence length="66" mass="7112">MCLRLPPPRVALAPVAPFASPPGKFRILLLGCDVALLLLLSLPSSASRPLGIRSISWYLSDRVKSI</sequence>
<dbReference type="Proteomes" id="UP000007305">
    <property type="component" value="Chromosome 2"/>
</dbReference>
<reference evidence="2" key="1">
    <citation type="submission" date="2015-12" db="EMBL/GenBank/DDBJ databases">
        <title>Update maize B73 reference genome by single molecule sequencing technologies.</title>
        <authorList>
            <consortium name="Maize Genome Sequencing Project"/>
            <person name="Ware D."/>
        </authorList>
    </citation>
    <scope>NUCLEOTIDE SEQUENCE [LARGE SCALE GENOMIC DNA]</scope>
    <source>
        <strain evidence="2">cv. B73</strain>
    </source>
</reference>
<protein>
    <submittedName>
        <fullName evidence="1">Uncharacterized protein</fullName>
    </submittedName>
</protein>
<dbReference type="AlphaFoldDB" id="A0A804MFH7"/>
<organism evidence="1 2">
    <name type="scientific">Zea mays</name>
    <name type="common">Maize</name>
    <dbReference type="NCBI Taxonomy" id="4577"/>
    <lineage>
        <taxon>Eukaryota</taxon>
        <taxon>Viridiplantae</taxon>
        <taxon>Streptophyta</taxon>
        <taxon>Embryophyta</taxon>
        <taxon>Tracheophyta</taxon>
        <taxon>Spermatophyta</taxon>
        <taxon>Magnoliopsida</taxon>
        <taxon>Liliopsida</taxon>
        <taxon>Poales</taxon>
        <taxon>Poaceae</taxon>
        <taxon>PACMAD clade</taxon>
        <taxon>Panicoideae</taxon>
        <taxon>Andropogonodae</taxon>
        <taxon>Andropogoneae</taxon>
        <taxon>Tripsacinae</taxon>
        <taxon>Zea</taxon>
    </lineage>
</organism>
<evidence type="ECO:0000313" key="1">
    <source>
        <dbReference type="EnsemblPlants" id="Zm00001eb081560_P001"/>
    </source>
</evidence>
<reference evidence="1" key="2">
    <citation type="submission" date="2019-07" db="EMBL/GenBank/DDBJ databases">
        <authorList>
            <person name="Seetharam A."/>
            <person name="Woodhouse M."/>
            <person name="Cannon E."/>
        </authorList>
    </citation>
    <scope>NUCLEOTIDE SEQUENCE [LARGE SCALE GENOMIC DNA]</scope>
    <source>
        <strain evidence="1">cv. B73</strain>
    </source>
</reference>
<reference evidence="1" key="3">
    <citation type="submission" date="2021-05" db="UniProtKB">
        <authorList>
            <consortium name="EnsemblPlants"/>
        </authorList>
    </citation>
    <scope>IDENTIFICATION</scope>
    <source>
        <strain evidence="1">cv. B73</strain>
    </source>
</reference>
<evidence type="ECO:0000313" key="2">
    <source>
        <dbReference type="Proteomes" id="UP000007305"/>
    </source>
</evidence>
<name>A0A804MFH7_MAIZE</name>